<evidence type="ECO:0000313" key="8">
    <source>
        <dbReference type="Proteomes" id="UP000010467"/>
    </source>
</evidence>
<evidence type="ECO:0000259" key="5">
    <source>
        <dbReference type="Pfam" id="PF13802"/>
    </source>
</evidence>
<dbReference type="GO" id="GO:0004553">
    <property type="term" value="F:hydrolase activity, hydrolyzing O-glycosyl compounds"/>
    <property type="evidence" value="ECO:0007669"/>
    <property type="project" value="InterPro"/>
</dbReference>
<reference evidence="8" key="1">
    <citation type="submission" date="2012-03" db="EMBL/GenBank/DDBJ databases">
        <title>Complete sequence of plasmid 1 of Deinococcus peraridilitoris DSM 19664.</title>
        <authorList>
            <person name="Lucas S."/>
            <person name="Copeland A."/>
            <person name="Lapidus A."/>
            <person name="Glavina del Rio T."/>
            <person name="Dalin E."/>
            <person name="Tice H."/>
            <person name="Bruce D."/>
            <person name="Goodwin L."/>
            <person name="Pitluck S."/>
            <person name="Peters L."/>
            <person name="Mikhailova N."/>
            <person name="Lu M."/>
            <person name="Kyrpides N."/>
            <person name="Mavromatis K."/>
            <person name="Ivanova N."/>
            <person name="Brettin T."/>
            <person name="Detter J.C."/>
            <person name="Han C."/>
            <person name="Larimer F."/>
            <person name="Land M."/>
            <person name="Hauser L."/>
            <person name="Markowitz V."/>
            <person name="Cheng J.-F."/>
            <person name="Hugenholtz P."/>
            <person name="Woyke T."/>
            <person name="Wu D."/>
            <person name="Pukall R."/>
            <person name="Steenblock K."/>
            <person name="Brambilla E."/>
            <person name="Klenk H.-P."/>
            <person name="Eisen J.A."/>
        </authorList>
    </citation>
    <scope>NUCLEOTIDE SEQUENCE [LARGE SCALE GENOMIC DNA]</scope>
    <source>
        <strain evidence="8">DSM 19664 / LMG 22246 / CIP 109416 / KR-200</strain>
        <plasmid evidence="8">Plasmid pDEIPE01</plasmid>
    </source>
</reference>
<dbReference type="Pfam" id="PF13802">
    <property type="entry name" value="Gal_mutarotas_2"/>
    <property type="match status" value="1"/>
</dbReference>
<dbReference type="InterPro" id="IPR000322">
    <property type="entry name" value="Glyco_hydro_31_TIM"/>
</dbReference>
<feature type="region of interest" description="Disordered" evidence="3">
    <location>
        <begin position="1"/>
        <end position="20"/>
    </location>
</feature>
<dbReference type="Pfam" id="PF01055">
    <property type="entry name" value="Glyco_hydro_31_2nd"/>
    <property type="match status" value="1"/>
</dbReference>
<feature type="domain" description="Glycoside hydrolase family 31 N-terminal" evidence="5">
    <location>
        <begin position="52"/>
        <end position="214"/>
    </location>
</feature>
<dbReference type="Gene3D" id="3.20.20.80">
    <property type="entry name" value="Glycosidases"/>
    <property type="match status" value="1"/>
</dbReference>
<dbReference type="SUPFAM" id="SSF51011">
    <property type="entry name" value="Glycosyl hydrolase domain"/>
    <property type="match status" value="1"/>
</dbReference>
<evidence type="ECO:0000259" key="4">
    <source>
        <dbReference type="Pfam" id="PF01055"/>
    </source>
</evidence>
<keyword evidence="2 7" id="KW-0378">Hydrolase</keyword>
<dbReference type="Gene3D" id="2.60.40.1180">
    <property type="entry name" value="Golgi alpha-mannosidase II"/>
    <property type="match status" value="1"/>
</dbReference>
<dbReference type="HOGENOM" id="CLU_000631_10_3_0"/>
<proteinExistence type="inferred from homology"/>
<dbReference type="RefSeq" id="WP_015231244.1">
    <property type="nucleotide sequence ID" value="NC_019789.1"/>
</dbReference>
<geneLocation type="plasmid" evidence="7 8">
    <name>pDEIPE01</name>
</geneLocation>
<evidence type="ECO:0000256" key="3">
    <source>
        <dbReference type="SAM" id="MobiDB-lite"/>
    </source>
</evidence>
<dbReference type="PATRIC" id="fig|937777.3.peg.3949"/>
<protein>
    <submittedName>
        <fullName evidence="7">Family 31 glycosyl hydrolase, alpha-glucosidase</fullName>
    </submittedName>
</protein>
<dbReference type="InterPro" id="IPR013780">
    <property type="entry name" value="Glyco_hydro_b"/>
</dbReference>
<dbReference type="InterPro" id="IPR025887">
    <property type="entry name" value="Glyco_hydro_31_N_dom"/>
</dbReference>
<evidence type="ECO:0000259" key="6">
    <source>
        <dbReference type="Pfam" id="PF21365"/>
    </source>
</evidence>
<keyword evidence="2" id="KW-0326">Glycosidase</keyword>
<sequence length="728" mass="81320">MTSTQSALPTPSTTTGGYKVTVDPRTFKSVENASYRDQDTRGFTLDTPNGSLRVAFHAPGVLRLTLGSADYPDYGLVVQQEQPVTATITRSDTATTLTCGPDAITVTHATLFLHITRNGKTRLSSSNDLHMGGGFRIPTAIREGEWSGLSFELRAGEQIYGLGEKFGRVNKRGERVINWNEDAYGVNSEYAYKNAPFAWSPYGWGVFTNTTTRVVHGVGFPDWSHRAYCLLSQEERLDTFVFLGDSPADILTAYANLTGGAPEVPRWSLGVWMSRAYYRTAEEAMEIAQEIRKRQIPCDVFTLDGRAWLEVDTRCTLDFDTSRYPDPAAWIRELKSLHYKLCVWEYPLISIRNEHFADLAAKGYFLKDRQGDTYVYHWDPAPFGSLLTPLPPSGLIDFTNPEARAWYKANHNKLFDIGVDVMKTDFAEQVPEDAYASNGDDGVRHHNAYGLLFNQTVYEATQERGPSGGLVWGRAGWTGSQRYALGWGGDPQTDWGGLIGSLHGGLSWGLSGVPYHSHDIGGFYGPKPDAELYVRWSQVGMLGSHARFHGTTPREPWYFGDEAEGIVTNWVYFRYRLLPYLERLCQEAVDHHRPVTRAMAYAFPNEPESWAFEEQYMLGDALLVAPVVQSGGEVRVYLPEGQWTHLFTGEVFQGGRTYDITAPLEWIPVFGRAGSYVPLGPAGQHTGEIEAGRITQVLVFEEHTTSEHIPFAGQEVTVVRAGTHLLER</sequence>
<dbReference type="InterPro" id="IPR017853">
    <property type="entry name" value="GH"/>
</dbReference>
<feature type="domain" description="Glycosyl hydrolase family 31 C-terminal" evidence="6">
    <location>
        <begin position="593"/>
        <end position="675"/>
    </location>
</feature>
<comment type="similarity">
    <text evidence="1 2">Belongs to the glycosyl hydrolase 31 family.</text>
</comment>
<keyword evidence="8" id="KW-1185">Reference proteome</keyword>
<evidence type="ECO:0000256" key="2">
    <source>
        <dbReference type="RuleBase" id="RU361185"/>
    </source>
</evidence>
<dbReference type="Proteomes" id="UP000010467">
    <property type="component" value="Plasmid pDEIPE01"/>
</dbReference>
<dbReference type="CDD" id="cd06593">
    <property type="entry name" value="GH31_xylosidase_YicI"/>
    <property type="match status" value="1"/>
</dbReference>
<dbReference type="PANTHER" id="PTHR43863">
    <property type="entry name" value="HYDROLASE, PUTATIVE (AFU_ORTHOLOGUE AFUA_1G03140)-RELATED"/>
    <property type="match status" value="1"/>
</dbReference>
<gene>
    <name evidence="7" type="ordered locus">Deipe_3933</name>
</gene>
<dbReference type="SUPFAM" id="SSF51445">
    <property type="entry name" value="(Trans)glycosidases"/>
    <property type="match status" value="1"/>
</dbReference>
<dbReference type="PANTHER" id="PTHR43863:SF2">
    <property type="entry name" value="MALTASE-GLUCOAMYLASE"/>
    <property type="match status" value="1"/>
</dbReference>
<keyword evidence="7" id="KW-0614">Plasmid</keyword>
<evidence type="ECO:0000313" key="7">
    <source>
        <dbReference type="EMBL" id="AFZ69342.1"/>
    </source>
</evidence>
<name>L0A831_DEIPD</name>
<organism evidence="7 8">
    <name type="scientific">Deinococcus peraridilitoris (strain DSM 19664 / LMG 22246 / CIP 109416 / KR-200)</name>
    <dbReference type="NCBI Taxonomy" id="937777"/>
    <lineage>
        <taxon>Bacteria</taxon>
        <taxon>Thermotogati</taxon>
        <taxon>Deinococcota</taxon>
        <taxon>Deinococci</taxon>
        <taxon>Deinococcales</taxon>
        <taxon>Deinococcaceae</taxon>
        <taxon>Deinococcus</taxon>
    </lineage>
</organism>
<dbReference type="Gene3D" id="2.60.40.1760">
    <property type="entry name" value="glycosyl hydrolase (family 31)"/>
    <property type="match status" value="1"/>
</dbReference>
<dbReference type="InterPro" id="IPR051816">
    <property type="entry name" value="Glycosyl_Hydrolase_31"/>
</dbReference>
<dbReference type="InterPro" id="IPR011013">
    <property type="entry name" value="Gal_mutarotase_sf_dom"/>
</dbReference>
<dbReference type="CDD" id="cd14752">
    <property type="entry name" value="GH31_N"/>
    <property type="match status" value="1"/>
</dbReference>
<dbReference type="GO" id="GO:0030246">
    <property type="term" value="F:carbohydrate binding"/>
    <property type="evidence" value="ECO:0007669"/>
    <property type="project" value="InterPro"/>
</dbReference>
<dbReference type="KEGG" id="dpd:Deipe_3933"/>
<feature type="compositionally biased region" description="Polar residues" evidence="3">
    <location>
        <begin position="1"/>
        <end position="16"/>
    </location>
</feature>
<accession>L0A831</accession>
<dbReference type="AlphaFoldDB" id="L0A831"/>
<dbReference type="SUPFAM" id="SSF74650">
    <property type="entry name" value="Galactose mutarotase-like"/>
    <property type="match status" value="1"/>
</dbReference>
<dbReference type="InterPro" id="IPR048395">
    <property type="entry name" value="Glyco_hydro_31_C"/>
</dbReference>
<dbReference type="EMBL" id="CP003383">
    <property type="protein sequence ID" value="AFZ69342.1"/>
    <property type="molecule type" value="Genomic_DNA"/>
</dbReference>
<feature type="domain" description="Glycoside hydrolase family 31 TIM barrel" evidence="4">
    <location>
        <begin position="262"/>
        <end position="581"/>
    </location>
</feature>
<dbReference type="Pfam" id="PF21365">
    <property type="entry name" value="Glyco_hydro_31_3rd"/>
    <property type="match status" value="1"/>
</dbReference>
<evidence type="ECO:0000256" key="1">
    <source>
        <dbReference type="ARBA" id="ARBA00007806"/>
    </source>
</evidence>
<dbReference type="GO" id="GO:0005975">
    <property type="term" value="P:carbohydrate metabolic process"/>
    <property type="evidence" value="ECO:0007669"/>
    <property type="project" value="InterPro"/>
</dbReference>